<protein>
    <submittedName>
        <fullName evidence="1">Uncharacterized protein</fullName>
    </submittedName>
</protein>
<name>A0A2A4FUN5_9SPHN</name>
<organism evidence="1 2">
    <name type="scientific">Rhizorhabdus dicambivorans</name>
    <dbReference type="NCBI Taxonomy" id="1850238"/>
    <lineage>
        <taxon>Bacteria</taxon>
        <taxon>Pseudomonadati</taxon>
        <taxon>Pseudomonadota</taxon>
        <taxon>Alphaproteobacteria</taxon>
        <taxon>Sphingomonadales</taxon>
        <taxon>Sphingomonadaceae</taxon>
        <taxon>Rhizorhabdus</taxon>
    </lineage>
</organism>
<evidence type="ECO:0000313" key="1">
    <source>
        <dbReference type="EMBL" id="PCE41859.1"/>
    </source>
</evidence>
<dbReference type="Proteomes" id="UP000218934">
    <property type="component" value="Unassembled WGS sequence"/>
</dbReference>
<reference evidence="1 2" key="1">
    <citation type="submission" date="2017-09" db="EMBL/GenBank/DDBJ databases">
        <title>The Catabolism of 3,6-Dichlorosalicylic acid is Initiated by the Cytochrome P450 Monooxygenase DsmABC in Rhizorhabdus dicambivorans Ndbn-20.</title>
        <authorList>
            <person name="Na L."/>
        </authorList>
    </citation>
    <scope>NUCLEOTIDE SEQUENCE [LARGE SCALE GENOMIC DNA]</scope>
    <source>
        <strain evidence="1 2">Ndbn-20m</strain>
    </source>
</reference>
<gene>
    <name evidence="1" type="ORF">COO09_12555</name>
</gene>
<dbReference type="EMBL" id="NWUF01000011">
    <property type="protein sequence ID" value="PCE41859.1"/>
    <property type="molecule type" value="Genomic_DNA"/>
</dbReference>
<sequence>MHTLARHHTCSAMTRDDTGTKIAHVVQHVPEWLRQDLISKDPAVRSRAEETLVAMITAALKE</sequence>
<comment type="caution">
    <text evidence="1">The sequence shown here is derived from an EMBL/GenBank/DDBJ whole genome shotgun (WGS) entry which is preliminary data.</text>
</comment>
<accession>A0A2A4FUN5</accession>
<proteinExistence type="predicted"/>
<dbReference type="AlphaFoldDB" id="A0A2A4FUN5"/>
<keyword evidence="2" id="KW-1185">Reference proteome</keyword>
<evidence type="ECO:0000313" key="2">
    <source>
        <dbReference type="Proteomes" id="UP000218934"/>
    </source>
</evidence>